<dbReference type="InterPro" id="IPR036661">
    <property type="entry name" value="Luciferase-like_sf"/>
</dbReference>
<protein>
    <submittedName>
        <fullName evidence="3">F420-dependent oxidoreductase, MSMEG_4879 family</fullName>
    </submittedName>
</protein>
<dbReference type="EMBL" id="FQVU01000003">
    <property type="protein sequence ID" value="SHG67942.1"/>
    <property type="molecule type" value="Genomic_DNA"/>
</dbReference>
<feature type="domain" description="Luciferase-like" evidence="2">
    <location>
        <begin position="20"/>
        <end position="303"/>
    </location>
</feature>
<name>A0A1M5LS20_9ACTN</name>
<gene>
    <name evidence="3" type="ORF">SAMN05443575_2532</name>
</gene>
<evidence type="ECO:0000259" key="2">
    <source>
        <dbReference type="Pfam" id="PF00296"/>
    </source>
</evidence>
<dbReference type="InterPro" id="IPR011251">
    <property type="entry name" value="Luciferase-like_dom"/>
</dbReference>
<accession>A0A1M5LS20</accession>
<dbReference type="PANTHER" id="PTHR43244:SF1">
    <property type="entry name" value="5,10-METHYLENETETRAHYDROMETHANOPTERIN REDUCTASE"/>
    <property type="match status" value="1"/>
</dbReference>
<dbReference type="AlphaFoldDB" id="A0A1M5LS20"/>
<evidence type="ECO:0000256" key="1">
    <source>
        <dbReference type="ARBA" id="ARBA00023002"/>
    </source>
</evidence>
<dbReference type="NCBIfam" id="TIGR03564">
    <property type="entry name" value="F420_MSMEG_4879"/>
    <property type="match status" value="1"/>
</dbReference>
<dbReference type="Pfam" id="PF00296">
    <property type="entry name" value="Bac_luciferase"/>
    <property type="match status" value="1"/>
</dbReference>
<dbReference type="CDD" id="cd01097">
    <property type="entry name" value="Tetrahydromethanopterin_reductase"/>
    <property type="match status" value="1"/>
</dbReference>
<evidence type="ECO:0000313" key="3">
    <source>
        <dbReference type="EMBL" id="SHG67942.1"/>
    </source>
</evidence>
<dbReference type="GO" id="GO:0016705">
    <property type="term" value="F:oxidoreductase activity, acting on paired donors, with incorporation or reduction of molecular oxygen"/>
    <property type="evidence" value="ECO:0007669"/>
    <property type="project" value="InterPro"/>
</dbReference>
<dbReference type="InterPro" id="IPR050564">
    <property type="entry name" value="F420-G6PD/mer"/>
</dbReference>
<reference evidence="3 4" key="1">
    <citation type="submission" date="2016-11" db="EMBL/GenBank/DDBJ databases">
        <authorList>
            <person name="Jaros S."/>
            <person name="Januszkiewicz K."/>
            <person name="Wedrychowicz H."/>
        </authorList>
    </citation>
    <scope>NUCLEOTIDE SEQUENCE [LARGE SCALE GENOMIC DNA]</scope>
    <source>
        <strain evidence="3 4">DSM 45627</strain>
    </source>
</reference>
<proteinExistence type="predicted"/>
<dbReference type="InterPro" id="IPR019910">
    <property type="entry name" value="Lucif-like_OxRdtase_MSMEG_4879"/>
</dbReference>
<organism evidence="3 4">
    <name type="scientific">Jatrophihabitans endophyticus</name>
    <dbReference type="NCBI Taxonomy" id="1206085"/>
    <lineage>
        <taxon>Bacteria</taxon>
        <taxon>Bacillati</taxon>
        <taxon>Actinomycetota</taxon>
        <taxon>Actinomycetes</taxon>
        <taxon>Jatrophihabitantales</taxon>
        <taxon>Jatrophihabitantaceae</taxon>
        <taxon>Jatrophihabitans</taxon>
    </lineage>
</organism>
<dbReference type="Proteomes" id="UP000186132">
    <property type="component" value="Unassembled WGS sequence"/>
</dbReference>
<keyword evidence="1" id="KW-0560">Oxidoreductase</keyword>
<dbReference type="RefSeq" id="WP_073390667.1">
    <property type="nucleotide sequence ID" value="NZ_FQVU01000003.1"/>
</dbReference>
<dbReference type="STRING" id="1206085.SAMN05443575_2532"/>
<dbReference type="PANTHER" id="PTHR43244">
    <property type="match status" value="1"/>
</dbReference>
<keyword evidence="4" id="KW-1185">Reference proteome</keyword>
<dbReference type="Gene3D" id="3.20.20.30">
    <property type="entry name" value="Luciferase-like domain"/>
    <property type="match status" value="1"/>
</dbReference>
<sequence>MTENARIGVALPAGAESADNIVTETVALAREARDAGLAAVWLSQRFDTDALTLAAVVGHAVPGLQVGTSVVPVPHRHPLVVAGQAQTAQAASAGRFVLGIGLGAPALVTAAYGSAPQRPIAHLREYLDVLHDVFATGTVDHVGETVTARPPRSARVVGADPVPVLVAAMGPQALQAAGERADGTLPFLAGPRTLESYLVPRIAAAAQSAGRGAPRVVVALAAVVTADVDAARALAREQLSFYDTIPSYRAVLDREGVAHAAELAVIGDERTLARAVRSYLDAGATEIVLTQTGLAGDAARVATWRAAGALG</sequence>
<dbReference type="SUPFAM" id="SSF51679">
    <property type="entry name" value="Bacterial luciferase-like"/>
    <property type="match status" value="1"/>
</dbReference>
<dbReference type="OrthoDB" id="7054907at2"/>
<evidence type="ECO:0000313" key="4">
    <source>
        <dbReference type="Proteomes" id="UP000186132"/>
    </source>
</evidence>